<dbReference type="Pfam" id="PF25917">
    <property type="entry name" value="BSH_RND"/>
    <property type="match status" value="1"/>
</dbReference>
<dbReference type="PANTHER" id="PTHR30158:SF10">
    <property type="entry name" value="CATION EFFLUX PUMP"/>
    <property type="match status" value="1"/>
</dbReference>
<feature type="signal peptide" evidence="3">
    <location>
        <begin position="1"/>
        <end position="26"/>
    </location>
</feature>
<dbReference type="GO" id="GO:0046677">
    <property type="term" value="P:response to antibiotic"/>
    <property type="evidence" value="ECO:0007669"/>
    <property type="project" value="TreeGrafter"/>
</dbReference>
<dbReference type="Gene3D" id="2.40.30.170">
    <property type="match status" value="1"/>
</dbReference>
<evidence type="ECO:0000259" key="4">
    <source>
        <dbReference type="Pfam" id="PF25876"/>
    </source>
</evidence>
<name>A0A7W9CJD6_9CAUL</name>
<dbReference type="GO" id="GO:0022857">
    <property type="term" value="F:transmembrane transporter activity"/>
    <property type="evidence" value="ECO:0007669"/>
    <property type="project" value="InterPro"/>
</dbReference>
<dbReference type="RefSeq" id="WP_183213752.1">
    <property type="nucleotide sequence ID" value="NZ_JACHOR010000004.1"/>
</dbReference>
<dbReference type="InterPro" id="IPR058626">
    <property type="entry name" value="MdtA-like_b-barrel"/>
</dbReference>
<keyword evidence="9" id="KW-1185">Reference proteome</keyword>
<comment type="subcellular location">
    <subcellularLocation>
        <location evidence="1">Cell envelope</location>
    </subcellularLocation>
</comment>
<evidence type="ECO:0000313" key="9">
    <source>
        <dbReference type="Proteomes" id="UP000545037"/>
    </source>
</evidence>
<dbReference type="EMBL" id="JACHOR010000004">
    <property type="protein sequence ID" value="MBB5746780.1"/>
    <property type="molecule type" value="Genomic_DNA"/>
</dbReference>
<evidence type="ECO:0000256" key="2">
    <source>
        <dbReference type="ARBA" id="ARBA00009477"/>
    </source>
</evidence>
<dbReference type="GO" id="GO:0030313">
    <property type="term" value="C:cell envelope"/>
    <property type="evidence" value="ECO:0007669"/>
    <property type="project" value="UniProtKB-SubCell"/>
</dbReference>
<dbReference type="NCBIfam" id="TIGR01730">
    <property type="entry name" value="RND_mfp"/>
    <property type="match status" value="1"/>
</dbReference>
<dbReference type="GO" id="GO:0005886">
    <property type="term" value="C:plasma membrane"/>
    <property type="evidence" value="ECO:0007669"/>
    <property type="project" value="TreeGrafter"/>
</dbReference>
<keyword evidence="3" id="KW-0732">Signal</keyword>
<dbReference type="SUPFAM" id="SSF111369">
    <property type="entry name" value="HlyD-like secretion proteins"/>
    <property type="match status" value="1"/>
</dbReference>
<dbReference type="InterPro" id="IPR058627">
    <property type="entry name" value="MdtA-like_C"/>
</dbReference>
<feature type="domain" description="Multidrug resistance protein MdtA-like C-terminal permuted SH3" evidence="7">
    <location>
        <begin position="295"/>
        <end position="356"/>
    </location>
</feature>
<proteinExistence type="inferred from homology"/>
<feature type="chain" id="PRO_5031272457" evidence="3">
    <location>
        <begin position="27"/>
        <end position="404"/>
    </location>
</feature>
<organism evidence="8 9">
    <name type="scientific">Brevundimonas variabilis</name>
    <dbReference type="NCBI Taxonomy" id="74312"/>
    <lineage>
        <taxon>Bacteria</taxon>
        <taxon>Pseudomonadati</taxon>
        <taxon>Pseudomonadota</taxon>
        <taxon>Alphaproteobacteria</taxon>
        <taxon>Caulobacterales</taxon>
        <taxon>Caulobacteraceae</taxon>
        <taxon>Brevundimonas</taxon>
    </lineage>
</organism>
<comment type="caution">
    <text evidence="8">The sequence shown here is derived from an EMBL/GenBank/DDBJ whole genome shotgun (WGS) entry which is preliminary data.</text>
</comment>
<dbReference type="FunFam" id="2.40.420.20:FF:000001">
    <property type="entry name" value="Efflux RND transporter periplasmic adaptor subunit"/>
    <property type="match status" value="1"/>
</dbReference>
<dbReference type="PANTHER" id="PTHR30158">
    <property type="entry name" value="ACRA/E-RELATED COMPONENT OF DRUG EFFLUX TRANSPORTER"/>
    <property type="match status" value="1"/>
</dbReference>
<dbReference type="InterPro" id="IPR006143">
    <property type="entry name" value="RND_pump_MFP"/>
</dbReference>
<sequence length="404" mass="41784">MRRLKLVAVSVLVTGALYGCSQGAEAQGPPPAAAVTVAVPLAERIVDQDEFTGRFEATQTAEVRARVGGYIQAVHFRDGDFVRRGQLLFTLDPRPAQAEVASARAALTQAQAQLNLARTNLTRSQGLLASQAVSQAEVDTNAGAVEAAQAQVASAQAALRTASLNLEFTRVVAPLSGRVSDRRVDAGNVVAGGSSAGDILTTVVSSSPIHFVFEGSESLLLKYQREARTGSSAPVQIRLQDEAGYSRSGTLDFTDNAIDAASGTIRLRAIIANADGFLKPGMFGQARVAGSAAYDALLIPDAAVGTDQARRVVQVVAADGSVTPKPVQLGPLVDGLRVVRSGLAPTDRVIISGAQRAMPGMKVQPTTGRITRAPRQDQVPTTIAPPAATATSVSALSASVATGD</sequence>
<evidence type="ECO:0000259" key="7">
    <source>
        <dbReference type="Pfam" id="PF25967"/>
    </source>
</evidence>
<dbReference type="Pfam" id="PF25944">
    <property type="entry name" value="Beta-barrel_RND"/>
    <property type="match status" value="1"/>
</dbReference>
<dbReference type="InterPro" id="IPR058625">
    <property type="entry name" value="MdtA-like_BSH"/>
</dbReference>
<dbReference type="PROSITE" id="PS51257">
    <property type="entry name" value="PROKAR_LIPOPROTEIN"/>
    <property type="match status" value="1"/>
</dbReference>
<dbReference type="Pfam" id="PF25876">
    <property type="entry name" value="HH_MFP_RND"/>
    <property type="match status" value="1"/>
</dbReference>
<dbReference type="Gene3D" id="2.40.50.100">
    <property type="match status" value="1"/>
</dbReference>
<dbReference type="Gene3D" id="2.40.420.20">
    <property type="match status" value="1"/>
</dbReference>
<dbReference type="Gene3D" id="1.10.287.470">
    <property type="entry name" value="Helix hairpin bin"/>
    <property type="match status" value="1"/>
</dbReference>
<gene>
    <name evidence="8" type="ORF">GGR13_002387</name>
</gene>
<comment type="similarity">
    <text evidence="2">Belongs to the membrane fusion protein (MFP) (TC 8.A.1) family.</text>
</comment>
<accession>A0A7W9CJD6</accession>
<dbReference type="InterPro" id="IPR058624">
    <property type="entry name" value="MdtA-like_HH"/>
</dbReference>
<evidence type="ECO:0000256" key="1">
    <source>
        <dbReference type="ARBA" id="ARBA00004196"/>
    </source>
</evidence>
<feature type="domain" description="Multidrug resistance protein MdtA-like barrel-sandwich hybrid" evidence="5">
    <location>
        <begin position="60"/>
        <end position="201"/>
    </location>
</feature>
<protein>
    <submittedName>
        <fullName evidence="8">RND family efflux transporter MFP subunit</fullName>
    </submittedName>
</protein>
<dbReference type="AlphaFoldDB" id="A0A7W9CJD6"/>
<feature type="domain" description="Multidrug resistance protein MdtA-like alpha-helical hairpin" evidence="4">
    <location>
        <begin position="100"/>
        <end position="169"/>
    </location>
</feature>
<reference evidence="8 9" key="1">
    <citation type="submission" date="2020-08" db="EMBL/GenBank/DDBJ databases">
        <title>Genomic Encyclopedia of Type Strains, Phase IV (KMG-IV): sequencing the most valuable type-strain genomes for metagenomic binning, comparative biology and taxonomic classification.</title>
        <authorList>
            <person name="Goeker M."/>
        </authorList>
    </citation>
    <scope>NUCLEOTIDE SEQUENCE [LARGE SCALE GENOMIC DNA]</scope>
    <source>
        <strain evidence="8 9">DSM 4737</strain>
    </source>
</reference>
<evidence type="ECO:0000313" key="8">
    <source>
        <dbReference type="EMBL" id="MBB5746780.1"/>
    </source>
</evidence>
<evidence type="ECO:0000259" key="6">
    <source>
        <dbReference type="Pfam" id="PF25944"/>
    </source>
</evidence>
<evidence type="ECO:0000256" key="3">
    <source>
        <dbReference type="SAM" id="SignalP"/>
    </source>
</evidence>
<feature type="domain" description="Multidrug resistance protein MdtA-like beta-barrel" evidence="6">
    <location>
        <begin position="208"/>
        <end position="288"/>
    </location>
</feature>
<evidence type="ECO:0000259" key="5">
    <source>
        <dbReference type="Pfam" id="PF25917"/>
    </source>
</evidence>
<dbReference type="Proteomes" id="UP000545037">
    <property type="component" value="Unassembled WGS sequence"/>
</dbReference>
<dbReference type="Pfam" id="PF25967">
    <property type="entry name" value="RND-MFP_C"/>
    <property type="match status" value="1"/>
</dbReference>